<protein>
    <recommendedName>
        <fullName evidence="5">Xaa-Pro dipeptidyl-peptidase C-terminal domain-containing protein</fullName>
    </recommendedName>
</protein>
<dbReference type="AlphaFoldDB" id="A0A1E3RYQ7"/>
<evidence type="ECO:0000313" key="7">
    <source>
        <dbReference type="Proteomes" id="UP000094243"/>
    </source>
</evidence>
<comment type="caution">
    <text evidence="6">The sequence shown here is derived from an EMBL/GenBank/DDBJ whole genome shotgun (WGS) entry which is preliminary data.</text>
</comment>
<dbReference type="Proteomes" id="UP000094243">
    <property type="component" value="Unassembled WGS sequence"/>
</dbReference>
<keyword evidence="7" id="KW-1185">Reference proteome</keyword>
<dbReference type="SUPFAM" id="SSF53474">
    <property type="entry name" value="alpha/beta-Hydrolases"/>
    <property type="match status" value="1"/>
</dbReference>
<dbReference type="EMBL" id="MIGZ01000027">
    <property type="protein sequence ID" value="ODQ94974.1"/>
    <property type="molecule type" value="Genomic_DNA"/>
</dbReference>
<feature type="compositionally biased region" description="Acidic residues" evidence="3">
    <location>
        <begin position="126"/>
        <end position="150"/>
    </location>
</feature>
<feature type="compositionally biased region" description="Low complexity" evidence="3">
    <location>
        <begin position="35"/>
        <end position="67"/>
    </location>
</feature>
<dbReference type="InterPro" id="IPR013736">
    <property type="entry name" value="Xaa-Pro_dipept_C"/>
</dbReference>
<reference evidence="7" key="1">
    <citation type="submission" date="2016-09" db="EMBL/GenBank/DDBJ databases">
        <authorList>
            <person name="Greninger A.L."/>
            <person name="Jerome K.R."/>
            <person name="Mcnair B."/>
            <person name="Wallis C."/>
            <person name="Fang F."/>
        </authorList>
    </citation>
    <scope>NUCLEOTIDE SEQUENCE [LARGE SCALE GENOMIC DNA]</scope>
    <source>
        <strain evidence="7">M7</strain>
    </source>
</reference>
<dbReference type="InterPro" id="IPR000383">
    <property type="entry name" value="Xaa-Pro-like_dom"/>
</dbReference>
<dbReference type="PANTHER" id="PTHR22946:SF9">
    <property type="entry name" value="POLYKETIDE TRANSFERASE AF380"/>
    <property type="match status" value="1"/>
</dbReference>
<evidence type="ECO:0000259" key="5">
    <source>
        <dbReference type="SMART" id="SM00939"/>
    </source>
</evidence>
<evidence type="ECO:0000256" key="1">
    <source>
        <dbReference type="ARBA" id="ARBA00008645"/>
    </source>
</evidence>
<feature type="compositionally biased region" description="Low complexity" evidence="3">
    <location>
        <begin position="173"/>
        <end position="182"/>
    </location>
</feature>
<keyword evidence="4" id="KW-0732">Signal</keyword>
<dbReference type="Gene3D" id="3.40.50.1820">
    <property type="entry name" value="alpha/beta hydrolase"/>
    <property type="match status" value="1"/>
</dbReference>
<dbReference type="InterPro" id="IPR050261">
    <property type="entry name" value="FrsA_esterase"/>
</dbReference>
<feature type="region of interest" description="Disordered" evidence="3">
    <location>
        <begin position="25"/>
        <end position="182"/>
    </location>
</feature>
<dbReference type="InterPro" id="IPR029058">
    <property type="entry name" value="AB_hydrolase_fold"/>
</dbReference>
<proteinExistence type="inferred from homology"/>
<dbReference type="Pfam" id="PF02129">
    <property type="entry name" value="Peptidase_S15"/>
    <property type="match status" value="1"/>
</dbReference>
<gene>
    <name evidence="6" type="ORF">BHQ17_06825</name>
</gene>
<sequence>MGRISGLAVALGVGAAVLTGQGVASAAPDATGSDATSESASSTSSTETTETTETTESSQSAPSAQATDIESAPTDDADDQESTPLQRVQKRWEQALKTKPAKSEPKSTVGNGRAANFTESARDTTEAEADADEAESNEAETAEAEAEIETAEPQMLGDPRPVEEPAPADDDVIPAAQDTPSTSTVDVVVEQLPDPQPQERITVVISELLTAVFNPFAGAGDTPAAPAGAPAVWALAAAARREFLGAVPDLDPQLNPAATAAVQPVVAIAVTPILAPLQHIPILGPLVITPIVATLKQIPLIGDILHPIIGYPLGATGGTTPRDVYVISADGTPIYVHFFPAQGTAKGTVAPTILYGSGLGLPGETNPLAMKSPFLPNQVIGIGMLLRAGYNVVTWDPRGEWSSGGRLEIDHPDYEGQDMVAIITWVSQQPEALLDAPGDPRIGMAGASYGGGIQLVTAAIDHRVDAIVPTIAWHNLNTALDKNGATKSSWGAILSAALLFTGARVNPRIYSAVAIGLITGQLPKVDQNFLDARSPSQLLENITAPTLLIQGTVDTLFTLQEAHDNAMVLIGNGVPTKVVWYCGGHGACITSTNNGEVIERATLDWLDRYVKGLPVSTGPQFEWVDQHGQNFGSDTYPVKPATPLTISSAAGGTLPLLPLLGGSGPNFSALRAGPLGALLGILSGAKAINAVNLTTAKAATTTYIVGAPELEFTYSGAGFTRHVYAQLVDDSTGLVLGNQVTPIPVTLDGKTHTVKISLEPVAHTLAPGQTVTVQIVASAVTYQAIWTLGEVRISDITLTLPTADASAISTPDTETAAVPVRAA</sequence>
<feature type="domain" description="Xaa-Pro dipeptidyl-peptidase C-terminal" evidence="5">
    <location>
        <begin position="603"/>
        <end position="808"/>
    </location>
</feature>
<accession>A0A1E3RYQ7</accession>
<evidence type="ECO:0000313" key="6">
    <source>
        <dbReference type="EMBL" id="ODQ94974.1"/>
    </source>
</evidence>
<feature type="chain" id="PRO_5009135280" description="Xaa-Pro dipeptidyl-peptidase C-terminal domain-containing protein" evidence="4">
    <location>
        <begin position="27"/>
        <end position="823"/>
    </location>
</feature>
<evidence type="ECO:0000256" key="4">
    <source>
        <dbReference type="SAM" id="SignalP"/>
    </source>
</evidence>
<dbReference type="PANTHER" id="PTHR22946">
    <property type="entry name" value="DIENELACTONE HYDROLASE DOMAIN-CONTAINING PROTEIN-RELATED"/>
    <property type="match status" value="1"/>
</dbReference>
<keyword evidence="2" id="KW-0378">Hydrolase</keyword>
<feature type="compositionally biased region" description="Basic and acidic residues" evidence="3">
    <location>
        <begin position="90"/>
        <end position="105"/>
    </location>
</feature>
<dbReference type="GO" id="GO:0052689">
    <property type="term" value="F:carboxylic ester hydrolase activity"/>
    <property type="evidence" value="ECO:0007669"/>
    <property type="project" value="UniProtKB-ARBA"/>
</dbReference>
<dbReference type="RefSeq" id="WP_069404463.1">
    <property type="nucleotide sequence ID" value="NZ_MIGZ01000027.1"/>
</dbReference>
<name>A0A1E3RYQ7_9MYCO</name>
<dbReference type="GO" id="GO:0008239">
    <property type="term" value="F:dipeptidyl-peptidase activity"/>
    <property type="evidence" value="ECO:0007669"/>
    <property type="project" value="InterPro"/>
</dbReference>
<feature type="signal peptide" evidence="4">
    <location>
        <begin position="1"/>
        <end position="26"/>
    </location>
</feature>
<dbReference type="SMART" id="SM00939">
    <property type="entry name" value="PepX_C"/>
    <property type="match status" value="1"/>
</dbReference>
<evidence type="ECO:0000256" key="3">
    <source>
        <dbReference type="SAM" id="MobiDB-lite"/>
    </source>
</evidence>
<organism evidence="6 7">
    <name type="scientific">Mycolicibacterium holsaticum</name>
    <dbReference type="NCBI Taxonomy" id="152142"/>
    <lineage>
        <taxon>Bacteria</taxon>
        <taxon>Bacillati</taxon>
        <taxon>Actinomycetota</taxon>
        <taxon>Actinomycetes</taxon>
        <taxon>Mycobacteriales</taxon>
        <taxon>Mycobacteriaceae</taxon>
        <taxon>Mycolicibacterium</taxon>
    </lineage>
</organism>
<comment type="similarity">
    <text evidence="1">Belongs to the AB hydrolase superfamily.</text>
</comment>
<evidence type="ECO:0000256" key="2">
    <source>
        <dbReference type="ARBA" id="ARBA00022801"/>
    </source>
</evidence>